<dbReference type="EMBL" id="KZ613895">
    <property type="protein sequence ID" value="PMD52936.1"/>
    <property type="molecule type" value="Genomic_DNA"/>
</dbReference>
<feature type="region of interest" description="Disordered" evidence="1">
    <location>
        <begin position="813"/>
        <end position="852"/>
    </location>
</feature>
<protein>
    <submittedName>
        <fullName evidence="2">Uncharacterized protein</fullName>
    </submittedName>
</protein>
<gene>
    <name evidence="2" type="ORF">K444DRAFT_194561</name>
</gene>
<name>A0A2J6SQ85_9HELO</name>
<feature type="region of interest" description="Disordered" evidence="1">
    <location>
        <begin position="547"/>
        <end position="706"/>
    </location>
</feature>
<proteinExistence type="predicted"/>
<feature type="region of interest" description="Disordered" evidence="1">
    <location>
        <begin position="41"/>
        <end position="82"/>
    </location>
</feature>
<dbReference type="OrthoDB" id="3941134at2759"/>
<evidence type="ECO:0000256" key="1">
    <source>
        <dbReference type="SAM" id="MobiDB-lite"/>
    </source>
</evidence>
<dbReference type="Proteomes" id="UP000235371">
    <property type="component" value="Unassembled WGS sequence"/>
</dbReference>
<feature type="compositionally biased region" description="Polar residues" evidence="1">
    <location>
        <begin position="650"/>
        <end position="674"/>
    </location>
</feature>
<reference evidence="2 3" key="1">
    <citation type="submission" date="2016-04" db="EMBL/GenBank/DDBJ databases">
        <title>A degradative enzymes factory behind the ericoid mycorrhizal symbiosis.</title>
        <authorList>
            <consortium name="DOE Joint Genome Institute"/>
            <person name="Martino E."/>
            <person name="Morin E."/>
            <person name="Grelet G."/>
            <person name="Kuo A."/>
            <person name="Kohler A."/>
            <person name="Daghino S."/>
            <person name="Barry K."/>
            <person name="Choi C."/>
            <person name="Cichocki N."/>
            <person name="Clum A."/>
            <person name="Copeland A."/>
            <person name="Hainaut M."/>
            <person name="Haridas S."/>
            <person name="Labutti K."/>
            <person name="Lindquist E."/>
            <person name="Lipzen A."/>
            <person name="Khouja H.-R."/>
            <person name="Murat C."/>
            <person name="Ohm R."/>
            <person name="Olson A."/>
            <person name="Spatafora J."/>
            <person name="Veneault-Fourrey C."/>
            <person name="Henrissat B."/>
            <person name="Grigoriev I."/>
            <person name="Martin F."/>
            <person name="Perotto S."/>
        </authorList>
    </citation>
    <scope>NUCLEOTIDE SEQUENCE [LARGE SCALE GENOMIC DNA]</scope>
    <source>
        <strain evidence="2 3">E</strain>
    </source>
</reference>
<dbReference type="InParanoid" id="A0A2J6SQ85"/>
<keyword evidence="3" id="KW-1185">Reference proteome</keyword>
<sequence length="873" mass="94245">MAMDDPWGSPWADETQTPHPIKLKENGFAFKPTTPVKAASLALEQKTSSPWDDPDDDGFGDWAVGTPEKKEKGLGLDGADDGWTSNVGDGPGYRFTIEGSHALSGSLNNDAAISDDRTPNLGLSLLPKPLGILRQPSPDPWAMDTNQEDELAETLPVTADRHDKGAIAVEPMLDLSHDEEITQVVSPVVVEDGMLAGTIGIEDSLTTTNGANVIAEESSRSNGGSVETLTPIEVHEQDGDIQVAQHVPSRPSSSPSEHSRHDDTTQDSPRTSLDEEPKRPSVARKVSTKIQELVEHFDGLAKQEEVAVPIVGRIGSPARQTEDVRDVEEDEEEMDEFGDFENVQSETVEPMDERRADPPPKSPIQEDSKVNAREPEATHEVSQARVVPKDLGPVEFTVDATALDRIYSHTEAKPPPEKVFIPDVASHDSFSSTEERKTWYRISRYGTMRKYNTGDDENYVRVNWTQSQVRAETLKTVARWIEEDRISGRVVLGGASKGSSIFGWNDSKAAPVPLAAAFAINNGKQKAVPAAIEPVVEIPREWPKGLVRTRSTSRSPSLSKARRKSSTKSITTEDAKPQLSVANFGWNAAPPSMQDSKPQSPVHKKNPSCSSSGAPLAAGKIAPAPIPTASRVSSPLAEPTKRDIAMNGTPPRSHSIANTSISIPPFLNTSNITNDDGDWGELVSSPSTSVTPAIPSPSPSKSLHKTTGNLGSAFPRTAPTLEPTSVHFQPLKLEQTVDRASNFNESLSLPTTNSMTINTTNTFGQNGFTTSSNHYMGTAFSPNAQTVRQPATAVSVDPWASADFSFFESSTAGVSKAPNAPIPKSMPKSVTFSTPAVTSIPPQNPKSREEIEQDRIVQSVVKGLPDLSYMLRK</sequence>
<feature type="compositionally biased region" description="Polar residues" evidence="1">
    <location>
        <begin position="828"/>
        <end position="841"/>
    </location>
</feature>
<feature type="region of interest" description="Disordered" evidence="1">
    <location>
        <begin position="1"/>
        <end position="21"/>
    </location>
</feature>
<feature type="region of interest" description="Disordered" evidence="1">
    <location>
        <begin position="310"/>
        <end position="384"/>
    </location>
</feature>
<feature type="compositionally biased region" description="Basic and acidic residues" evidence="1">
    <location>
        <begin position="351"/>
        <end position="379"/>
    </location>
</feature>
<dbReference type="STRING" id="1095630.A0A2J6SQ85"/>
<evidence type="ECO:0000313" key="2">
    <source>
        <dbReference type="EMBL" id="PMD52936.1"/>
    </source>
</evidence>
<organism evidence="2 3">
    <name type="scientific">Hyaloscypha bicolor E</name>
    <dbReference type="NCBI Taxonomy" id="1095630"/>
    <lineage>
        <taxon>Eukaryota</taxon>
        <taxon>Fungi</taxon>
        <taxon>Dikarya</taxon>
        <taxon>Ascomycota</taxon>
        <taxon>Pezizomycotina</taxon>
        <taxon>Leotiomycetes</taxon>
        <taxon>Helotiales</taxon>
        <taxon>Hyaloscyphaceae</taxon>
        <taxon>Hyaloscypha</taxon>
        <taxon>Hyaloscypha bicolor</taxon>
    </lineage>
</organism>
<feature type="region of interest" description="Disordered" evidence="1">
    <location>
        <begin position="235"/>
        <end position="287"/>
    </location>
</feature>
<evidence type="ECO:0000313" key="3">
    <source>
        <dbReference type="Proteomes" id="UP000235371"/>
    </source>
</evidence>
<accession>A0A2J6SQ85</accession>
<dbReference type="AlphaFoldDB" id="A0A2J6SQ85"/>
<feature type="compositionally biased region" description="Acidic residues" evidence="1">
    <location>
        <begin position="325"/>
        <end position="339"/>
    </location>
</feature>
<dbReference type="GeneID" id="36579039"/>
<dbReference type="RefSeq" id="XP_024729840.1">
    <property type="nucleotide sequence ID" value="XM_024870957.1"/>
</dbReference>